<evidence type="ECO:0000313" key="9">
    <source>
        <dbReference type="EMBL" id="AFK53159.1"/>
    </source>
</evidence>
<dbReference type="RefSeq" id="WP_014744838.1">
    <property type="nucleotide sequence ID" value="NC_017956.1"/>
</dbReference>
<dbReference type="GO" id="GO:0016887">
    <property type="term" value="F:ATP hydrolysis activity"/>
    <property type="evidence" value="ECO:0007669"/>
    <property type="project" value="InterPro"/>
</dbReference>
<dbReference type="InterPro" id="IPR027417">
    <property type="entry name" value="P-loop_NTPase"/>
</dbReference>
<dbReference type="InterPro" id="IPR012340">
    <property type="entry name" value="NA-bd_OB-fold"/>
</dbReference>
<proteinExistence type="inferred from homology"/>
<sequence length="366" mass="38641">MRAPQPSPTGIGLDLDGITRRWAGVTALDGVSVRAEPGEMLVLLGPSGCGKSTTLRLIAGLDQPDEGRVLIGGRDVTRDGPAARGLAMVFQSYALFPHLDVARNILFGLEVRGVPATERRSRLAEAADLLGLGQLLDRRPSQLSGGQQQRVALARALVARAPLCLMDEPLSNLDARLRAEMRREIRALQQRLGLTMVYVTHDQAEAMSMADQVVLMNGGRIEQAARPDRLYDCPETVFAARFIGQPPIGLVEPARAPGLLAGARAEDIRPTPLGDPVLTPDATGSPLKGIVAEREYLGADAVLGIDLDGYAPGAGRLTARVPGHHAIAPGTAVALSIAPGRLHVFDAATGRRVDPPAGTAADLLRP</sequence>
<dbReference type="Pfam" id="PF00005">
    <property type="entry name" value="ABC_tran"/>
    <property type="match status" value="1"/>
</dbReference>
<comment type="similarity">
    <text evidence="1">Belongs to the ABC transporter superfamily.</text>
</comment>
<dbReference type="PROSITE" id="PS00211">
    <property type="entry name" value="ABC_TRANSPORTER_1"/>
    <property type="match status" value="1"/>
</dbReference>
<evidence type="ECO:0000256" key="6">
    <source>
        <dbReference type="ARBA" id="ARBA00022967"/>
    </source>
</evidence>
<dbReference type="GO" id="GO:0055052">
    <property type="term" value="C:ATP-binding cassette (ABC) transporter complex, substrate-binding subunit-containing"/>
    <property type="evidence" value="ECO:0007669"/>
    <property type="project" value="TreeGrafter"/>
</dbReference>
<dbReference type="Gene3D" id="3.40.50.300">
    <property type="entry name" value="P-loop containing nucleotide triphosphate hydrolases"/>
    <property type="match status" value="1"/>
</dbReference>
<dbReference type="PROSITE" id="PS50893">
    <property type="entry name" value="ABC_TRANSPORTER_2"/>
    <property type="match status" value="1"/>
</dbReference>
<dbReference type="SUPFAM" id="SSF52540">
    <property type="entry name" value="P-loop containing nucleoside triphosphate hydrolases"/>
    <property type="match status" value="1"/>
</dbReference>
<keyword evidence="10" id="KW-1185">Reference proteome</keyword>
<organism evidence="9 10">
    <name type="scientific">Tistrella mobilis (strain KA081020-065)</name>
    <dbReference type="NCBI Taxonomy" id="1110502"/>
    <lineage>
        <taxon>Bacteria</taxon>
        <taxon>Pseudomonadati</taxon>
        <taxon>Pseudomonadota</taxon>
        <taxon>Alphaproteobacteria</taxon>
        <taxon>Geminicoccales</taxon>
        <taxon>Geminicoccaceae</taxon>
        <taxon>Tistrella</taxon>
    </lineage>
</organism>
<keyword evidence="7" id="KW-0472">Membrane</keyword>
<accession>I3TK71</accession>
<dbReference type="InterPro" id="IPR047641">
    <property type="entry name" value="ABC_transpr_MalK/UgpC-like"/>
</dbReference>
<evidence type="ECO:0000256" key="1">
    <source>
        <dbReference type="ARBA" id="ARBA00005417"/>
    </source>
</evidence>
<evidence type="ECO:0000256" key="4">
    <source>
        <dbReference type="ARBA" id="ARBA00022741"/>
    </source>
</evidence>
<dbReference type="PANTHER" id="PTHR43875:SF15">
    <property type="entry name" value="TREHALOSE IMPORT ATP-BINDING PROTEIN SUGC"/>
    <property type="match status" value="1"/>
</dbReference>
<feature type="domain" description="ABC transporter" evidence="8">
    <location>
        <begin position="13"/>
        <end position="243"/>
    </location>
</feature>
<dbReference type="InterPro" id="IPR003439">
    <property type="entry name" value="ABC_transporter-like_ATP-bd"/>
</dbReference>
<dbReference type="InterPro" id="IPR013611">
    <property type="entry name" value="Transp-assoc_OB_typ2"/>
</dbReference>
<gene>
    <name evidence="9" type="primary">ugpC</name>
    <name evidence="9" type="ordered locus">TMO_1320</name>
</gene>
<keyword evidence="2" id="KW-0813">Transport</keyword>
<reference evidence="9 10" key="1">
    <citation type="journal article" date="2012" name="J. Am. Chem. Soc.">
        <title>Bacterial biosynthesis and maturation of the didemnin anti-cancer agents.</title>
        <authorList>
            <person name="Xu Y."/>
            <person name="Kersten R.D."/>
            <person name="Nam S.J."/>
            <person name="Lu L."/>
            <person name="Al-Suwailem A.M."/>
            <person name="Zheng H."/>
            <person name="Fenical W."/>
            <person name="Dorrestein P.C."/>
            <person name="Moore B.S."/>
            <person name="Qian P.Y."/>
        </authorList>
    </citation>
    <scope>NUCLEOTIDE SEQUENCE [LARGE SCALE GENOMIC DNA]</scope>
    <source>
        <strain evidence="9 10">KA081020-065</strain>
    </source>
</reference>
<dbReference type="PANTHER" id="PTHR43875">
    <property type="entry name" value="MALTODEXTRIN IMPORT ATP-BINDING PROTEIN MSMX"/>
    <property type="match status" value="1"/>
</dbReference>
<dbReference type="STRING" id="1110502.TMO_1320"/>
<dbReference type="InterPro" id="IPR003593">
    <property type="entry name" value="AAA+_ATPase"/>
</dbReference>
<dbReference type="Pfam" id="PF08402">
    <property type="entry name" value="TOBE_2"/>
    <property type="match status" value="1"/>
</dbReference>
<dbReference type="KEGG" id="tmo:TMO_1320"/>
<name>I3TK71_TISMK</name>
<dbReference type="Gene3D" id="2.40.50.100">
    <property type="match status" value="1"/>
</dbReference>
<evidence type="ECO:0000256" key="2">
    <source>
        <dbReference type="ARBA" id="ARBA00022448"/>
    </source>
</evidence>
<dbReference type="FunFam" id="3.40.50.300:FF:000042">
    <property type="entry name" value="Maltose/maltodextrin ABC transporter, ATP-binding protein"/>
    <property type="match status" value="1"/>
</dbReference>
<protein>
    <submittedName>
        <fullName evidence="9">ABC superfamily ATP binding cassette transporter, ABC protein</fullName>
    </submittedName>
</protein>
<dbReference type="eggNOG" id="COG3842">
    <property type="taxonomic scope" value="Bacteria"/>
</dbReference>
<dbReference type="InterPro" id="IPR008995">
    <property type="entry name" value="Mo/tungstate-bd_C_term_dom"/>
</dbReference>
<dbReference type="GO" id="GO:0140359">
    <property type="term" value="F:ABC-type transporter activity"/>
    <property type="evidence" value="ECO:0007669"/>
    <property type="project" value="UniProtKB-ARBA"/>
</dbReference>
<keyword evidence="3" id="KW-1003">Cell membrane</keyword>
<keyword evidence="4" id="KW-0547">Nucleotide-binding</keyword>
<evidence type="ECO:0000313" key="10">
    <source>
        <dbReference type="Proteomes" id="UP000005258"/>
    </source>
</evidence>
<evidence type="ECO:0000256" key="3">
    <source>
        <dbReference type="ARBA" id="ARBA00022475"/>
    </source>
</evidence>
<evidence type="ECO:0000259" key="8">
    <source>
        <dbReference type="PROSITE" id="PS50893"/>
    </source>
</evidence>
<evidence type="ECO:0000256" key="7">
    <source>
        <dbReference type="ARBA" id="ARBA00023136"/>
    </source>
</evidence>
<keyword evidence="6" id="KW-1278">Translocase</keyword>
<dbReference type="AlphaFoldDB" id="I3TK71"/>
<evidence type="ECO:0000256" key="5">
    <source>
        <dbReference type="ARBA" id="ARBA00022840"/>
    </source>
</evidence>
<dbReference type="SUPFAM" id="SSF50331">
    <property type="entry name" value="MOP-like"/>
    <property type="match status" value="1"/>
</dbReference>
<dbReference type="GO" id="GO:0005524">
    <property type="term" value="F:ATP binding"/>
    <property type="evidence" value="ECO:0007669"/>
    <property type="project" value="UniProtKB-KW"/>
</dbReference>
<keyword evidence="5" id="KW-0067">ATP-binding</keyword>
<dbReference type="Gene3D" id="2.40.50.140">
    <property type="entry name" value="Nucleic acid-binding proteins"/>
    <property type="match status" value="1"/>
</dbReference>
<dbReference type="InterPro" id="IPR017871">
    <property type="entry name" value="ABC_transporter-like_CS"/>
</dbReference>
<dbReference type="EMBL" id="CP003236">
    <property type="protein sequence ID" value="AFK53159.1"/>
    <property type="molecule type" value="Genomic_DNA"/>
</dbReference>
<dbReference type="Proteomes" id="UP000005258">
    <property type="component" value="Chromosome"/>
</dbReference>
<dbReference type="SMART" id="SM00382">
    <property type="entry name" value="AAA"/>
    <property type="match status" value="1"/>
</dbReference>
<dbReference type="HOGENOM" id="CLU_000604_1_1_5"/>